<keyword evidence="4" id="KW-0572">Peptidoglycan-anchor</keyword>
<dbReference type="STRING" id="883161.HMPREF9306_01253"/>
<comment type="caution">
    <text evidence="8">The sequence shown here is derived from an EMBL/GenBank/DDBJ whole genome shotgun (WGS) entry which is preliminary data.</text>
</comment>
<keyword evidence="5" id="KW-0812">Transmembrane</keyword>
<dbReference type="NCBIfam" id="TIGR01167">
    <property type="entry name" value="LPXTG_anchor"/>
    <property type="match status" value="1"/>
</dbReference>
<evidence type="ECO:0000256" key="4">
    <source>
        <dbReference type="ARBA" id="ARBA00023088"/>
    </source>
</evidence>
<keyword evidence="9" id="KW-1185">Reference proteome</keyword>
<evidence type="ECO:0000256" key="1">
    <source>
        <dbReference type="ARBA" id="ARBA00022512"/>
    </source>
</evidence>
<keyword evidence="5" id="KW-1133">Transmembrane helix</keyword>
<evidence type="ECO:0000259" key="7">
    <source>
        <dbReference type="PROSITE" id="PS50847"/>
    </source>
</evidence>
<dbReference type="HOGENOM" id="CLU_003509_0_0_11"/>
<dbReference type="OrthoDB" id="3222861at2"/>
<sequence>MKETKTVSPSKRGKIALAGITATMTLLSMAAPAAHAAVGGGAVGGGGGAGAGARYFRIFNEDNYYATGVADQGWGQDSIDHFKRKIDADMDPKVGGHNPNNPFYGNMDTACSAAIDEAVARNPQAKKARVIQVSFAWDKVPGQNAWATWGAEAGFFKTNYDKYVDGSVADGLKNYDSETLQLVKNVARHKADQVGSNIRLVCVALNDKEPAEPNYELKVSTTAQATFPTAGGTQAVHDSIRTVAENSSIRENINGEVILNWDSPEGGAKSVSKKVALPNHGTTESPEFTPADFGWETWPSGQFWYDLRVPKQSKMKDAVDTPDRVPAETWKVATPPPEKKLATTDGADLAADAQLASDQSYVAKIKAHSSGYGTFKIIDTITTDQVEVNADDVYVEDAAGKKVKAEVAIDRDSKPGNVIVSATLDTKDKSGWYTLNVPTKVLPTGENYDVPDTSAACYGSAYDTCLTGNDEETTKITPKPDKVWTLDEDGALKAYDPEHTDKVASDQKVFLPNENVSAVVNGHIGKNLPYNLEAYEIVDDWSDGAKYVDFTDASTARVYFDGNDVTDQFTITNEGSVTKAVAKDSFLGHTKGLSKDTEVKLILNGKFRTDYETHGDKEKLINAGHEVWNNETKQTNKPPVFTWTPDPTKEVLASASQGGDQSNIHQLGVWPGQIIEYKVDVDLNLPNGMARGDDSVQSLAVEDAYDPMFVPNKKSVEFYDVRNNKVIPRSAYKLEFNDAEHKFTATFKEDWVKKNVKRENNGWLILRFDGRVKDDTMPGSVVKNQAFEILNGARASTNIPEVKIPKVEPHKEDLNTNNVDINGKTVIQGDVLRYRLTLDGGMPREKLAYDVHKFGMIDDFDEEYLDVAPENIKVTTLDGADVTDKFNTQVRDGKFYVFAKHVDHTNNAGELIKGVQPENLAEYVNKAIDPINDPIIDQALLGKKYYVIADATVKKEKDGYVIKNTAWQNTENSLIQTEIVSNPLKDIDPVKDVVVSEETNNDSINGKEVKLNDLFNYRLTSSEIPANRAYEASQWSIRDTFNPKFDSYTGKWAVYADTDIYDGEKLVYKTGDLLADSRGKEADGLGKMFNVTWDEASHTINAEATADFLKLVNTRGDLSAKWSIYVKMERIAPSEKITNTHIETYNKIERNSNEVWTSTPENPAIDVEKFTYAEGEQKGDRDDVKDAYKLRKDTRVGFVVRNSGDVALTNVTLTDKTLEGTTGELSKVTCGPAVEIGEVKAKAETTGGVSGEKADGLAIGDLAVGQQVVCSADLVGVKAGETHSDNITGEGTSIFTGKKVTDADPWHGKSPAKKALPTTGAEGAIGAGLLGAIVAVGGALLAVRRRKS</sequence>
<dbReference type="PROSITE" id="PS50847">
    <property type="entry name" value="GRAM_POS_ANCHORING"/>
    <property type="match status" value="1"/>
</dbReference>
<gene>
    <name evidence="8" type="ORF">HMPREF9306_01253</name>
</gene>
<dbReference type="Pfam" id="PF17998">
    <property type="entry name" value="AgI_II_C2"/>
    <property type="match status" value="2"/>
</dbReference>
<keyword evidence="5" id="KW-0472">Membrane</keyword>
<keyword evidence="1" id="KW-0134">Cell wall</keyword>
<evidence type="ECO:0000256" key="2">
    <source>
        <dbReference type="ARBA" id="ARBA00022525"/>
    </source>
</evidence>
<dbReference type="PATRIC" id="fig|883161.3.peg.1244"/>
<dbReference type="Pfam" id="PF16364">
    <property type="entry name" value="Antigen_C"/>
    <property type="match status" value="1"/>
</dbReference>
<evidence type="ECO:0000256" key="5">
    <source>
        <dbReference type="SAM" id="Phobius"/>
    </source>
</evidence>
<dbReference type="Gene3D" id="2.60.40.740">
    <property type="match status" value="4"/>
</dbReference>
<feature type="chain" id="PRO_5004501867" evidence="6">
    <location>
        <begin position="37"/>
        <end position="1348"/>
    </location>
</feature>
<organism evidence="8 9">
    <name type="scientific">Propionimicrobium lymphophilum ACS-093-V-SCH5</name>
    <dbReference type="NCBI Taxonomy" id="883161"/>
    <lineage>
        <taxon>Bacteria</taxon>
        <taxon>Bacillati</taxon>
        <taxon>Actinomycetota</taxon>
        <taxon>Actinomycetes</taxon>
        <taxon>Propionibacteriales</taxon>
        <taxon>Propionibacteriaceae</taxon>
        <taxon>Propionimicrobium</taxon>
    </lineage>
</organism>
<dbReference type="RefSeq" id="WP_016456083.1">
    <property type="nucleotide sequence ID" value="NZ_KE150269.1"/>
</dbReference>
<dbReference type="InterPro" id="IPR019931">
    <property type="entry name" value="LPXTG_anchor"/>
</dbReference>
<keyword evidence="2" id="KW-0964">Secreted</keyword>
<accession>S2W3L5</accession>
<evidence type="ECO:0000256" key="6">
    <source>
        <dbReference type="SAM" id="SignalP"/>
    </source>
</evidence>
<protein>
    <submittedName>
        <fullName evidence="8">Adhesin isopeptide-forming adherence domain-containing protein</fullName>
    </submittedName>
</protein>
<keyword evidence="3 6" id="KW-0732">Signal</keyword>
<feature type="signal peptide" evidence="6">
    <location>
        <begin position="1"/>
        <end position="36"/>
    </location>
</feature>
<dbReference type="InterPro" id="IPR032300">
    <property type="entry name" value="Antigen_C"/>
</dbReference>
<dbReference type="Proteomes" id="UP000014417">
    <property type="component" value="Unassembled WGS sequence"/>
</dbReference>
<evidence type="ECO:0000256" key="3">
    <source>
        <dbReference type="ARBA" id="ARBA00022729"/>
    </source>
</evidence>
<dbReference type="EMBL" id="AGZR01000006">
    <property type="protein sequence ID" value="EPD32945.1"/>
    <property type="molecule type" value="Genomic_DNA"/>
</dbReference>
<name>S2W3L5_9ACTN</name>
<proteinExistence type="predicted"/>
<reference evidence="8 9" key="1">
    <citation type="submission" date="2013-04" db="EMBL/GenBank/DDBJ databases">
        <title>The Genome Sequence of Propionimicrobium lymphophilum ACS-093-V-SCH5.</title>
        <authorList>
            <consortium name="The Broad Institute Genomics Platform"/>
            <person name="Earl A."/>
            <person name="Ward D."/>
            <person name="Feldgarden M."/>
            <person name="Gevers D."/>
            <person name="Saerens B."/>
            <person name="Vaneechoutte M."/>
            <person name="Walker B."/>
            <person name="Young S."/>
            <person name="Zeng Q."/>
            <person name="Gargeya S."/>
            <person name="Fitzgerald M."/>
            <person name="Haas B."/>
            <person name="Abouelleil A."/>
            <person name="Allen A.W."/>
            <person name="Alvarado L."/>
            <person name="Arachchi H.M."/>
            <person name="Berlin A.M."/>
            <person name="Chapman S.B."/>
            <person name="Gainer-Dewar J."/>
            <person name="Goldberg J."/>
            <person name="Griggs A."/>
            <person name="Gujja S."/>
            <person name="Hansen M."/>
            <person name="Howarth C."/>
            <person name="Imamovic A."/>
            <person name="Ireland A."/>
            <person name="Larimer J."/>
            <person name="McCowan C."/>
            <person name="Murphy C."/>
            <person name="Pearson M."/>
            <person name="Poon T.W."/>
            <person name="Priest M."/>
            <person name="Roberts A."/>
            <person name="Saif S."/>
            <person name="Shea T."/>
            <person name="Sisk P."/>
            <person name="Sykes S."/>
            <person name="Wortman J."/>
            <person name="Nusbaum C."/>
            <person name="Birren B."/>
        </authorList>
    </citation>
    <scope>NUCLEOTIDE SEQUENCE [LARGE SCALE GENOMIC DNA]</scope>
    <source>
        <strain evidence="8 9">ACS-093-V-SCH5</strain>
    </source>
</reference>
<dbReference type="Pfam" id="PF00746">
    <property type="entry name" value="Gram_pos_anchor"/>
    <property type="match status" value="1"/>
</dbReference>
<feature type="domain" description="Gram-positive cocci surface proteins LPxTG" evidence="7">
    <location>
        <begin position="1316"/>
        <end position="1348"/>
    </location>
</feature>
<evidence type="ECO:0000313" key="9">
    <source>
        <dbReference type="Proteomes" id="UP000014417"/>
    </source>
</evidence>
<dbReference type="InterPro" id="IPR026345">
    <property type="entry name" value="Adh_isopep-form_adh_dom"/>
</dbReference>
<evidence type="ECO:0000313" key="8">
    <source>
        <dbReference type="EMBL" id="EPD32945.1"/>
    </source>
</evidence>
<dbReference type="NCBIfam" id="TIGR04228">
    <property type="entry name" value="isopep_sspB_C2"/>
    <property type="match status" value="1"/>
</dbReference>
<feature type="transmembrane region" description="Helical" evidence="5">
    <location>
        <begin position="1323"/>
        <end position="1343"/>
    </location>
</feature>